<keyword evidence="5" id="KW-0411">Iron-sulfur</keyword>
<dbReference type="FunFam" id="3.40.30.10:FF:000005">
    <property type="entry name" value="Glutaredoxin 5"/>
    <property type="match status" value="1"/>
</dbReference>
<dbReference type="Gramene" id="GBG86735">
    <property type="protein sequence ID" value="GBG86735"/>
    <property type="gene ID" value="CBR_g41800"/>
</dbReference>
<proteinExistence type="inferred from homology"/>
<dbReference type="InterPro" id="IPR004480">
    <property type="entry name" value="Monothiol_GRX-rel"/>
</dbReference>
<dbReference type="GO" id="GO:0051537">
    <property type="term" value="F:2 iron, 2 sulfur cluster binding"/>
    <property type="evidence" value="ECO:0007669"/>
    <property type="project" value="UniProtKB-KW"/>
</dbReference>
<dbReference type="OrthoDB" id="415696at2759"/>
<keyword evidence="2" id="KW-0001">2Fe-2S</keyword>
<dbReference type="CDD" id="cd03028">
    <property type="entry name" value="GRX_PICOT_like"/>
    <property type="match status" value="1"/>
</dbReference>
<dbReference type="Pfam" id="PF00462">
    <property type="entry name" value="Glutaredoxin"/>
    <property type="match status" value="1"/>
</dbReference>
<evidence type="ECO:0000256" key="4">
    <source>
        <dbReference type="ARBA" id="ARBA00023004"/>
    </source>
</evidence>
<dbReference type="InterPro" id="IPR036249">
    <property type="entry name" value="Thioredoxin-like_sf"/>
</dbReference>
<dbReference type="PROSITE" id="PS51354">
    <property type="entry name" value="GLUTAREDOXIN_2"/>
    <property type="match status" value="1"/>
</dbReference>
<dbReference type="AlphaFoldDB" id="A0A388LWT6"/>
<dbReference type="EMBL" id="BFEA01000577">
    <property type="protein sequence ID" value="GBG86735.1"/>
    <property type="molecule type" value="Genomic_DNA"/>
</dbReference>
<evidence type="ECO:0000259" key="7">
    <source>
        <dbReference type="Pfam" id="PF00462"/>
    </source>
</evidence>
<dbReference type="PANTHER" id="PTHR10293">
    <property type="entry name" value="GLUTAREDOXIN FAMILY MEMBER"/>
    <property type="match status" value="1"/>
</dbReference>
<keyword evidence="6" id="KW-0676">Redox-active center</keyword>
<protein>
    <recommendedName>
        <fullName evidence="7">Glutaredoxin domain-containing protein</fullName>
    </recommendedName>
</protein>
<sequence>MAAAATTARGLSSSAAVLAAAQGPQDGGRAVCRCGTTTGTDAFLAYEGAGRPGALRNYDLGCVVRQSSGSTRGISRAHPRLEVTRGSSRRSQSMLVRAVAGDGGGVAGGLRPELKEAIDQYVASNKVVLFMKGSKLFPQCGFSNTCVQILNVLNVPYETVNILEDEDLRQGMKEYSKWPTFPQLYVDKEFIGGCDIMIELYQNGELQEIVEKALVS</sequence>
<dbReference type="GO" id="GO:0009507">
    <property type="term" value="C:chloroplast"/>
    <property type="evidence" value="ECO:0007669"/>
    <property type="project" value="EnsemblPlants"/>
</dbReference>
<keyword evidence="4" id="KW-0408">Iron</keyword>
<evidence type="ECO:0000313" key="8">
    <source>
        <dbReference type="EMBL" id="GBG86735.1"/>
    </source>
</evidence>
<keyword evidence="9" id="KW-1185">Reference proteome</keyword>
<evidence type="ECO:0000256" key="6">
    <source>
        <dbReference type="ARBA" id="ARBA00023284"/>
    </source>
</evidence>
<evidence type="ECO:0000313" key="9">
    <source>
        <dbReference type="Proteomes" id="UP000265515"/>
    </source>
</evidence>
<dbReference type="PANTHER" id="PTHR10293:SF72">
    <property type="entry name" value="MONOTHIOL GLUTAREDOXIN-S14, CHLOROPLASTIC"/>
    <property type="match status" value="1"/>
</dbReference>
<dbReference type="GO" id="GO:0046872">
    <property type="term" value="F:metal ion binding"/>
    <property type="evidence" value="ECO:0007669"/>
    <property type="project" value="UniProtKB-KW"/>
</dbReference>
<keyword evidence="3" id="KW-0479">Metal-binding</keyword>
<gene>
    <name evidence="8" type="ORF">CBR_g41800</name>
</gene>
<reference evidence="8 9" key="1">
    <citation type="journal article" date="2018" name="Cell">
        <title>The Chara Genome: Secondary Complexity and Implications for Plant Terrestrialization.</title>
        <authorList>
            <person name="Nishiyama T."/>
            <person name="Sakayama H."/>
            <person name="Vries J.D."/>
            <person name="Buschmann H."/>
            <person name="Saint-Marcoux D."/>
            <person name="Ullrich K.K."/>
            <person name="Haas F.B."/>
            <person name="Vanderstraeten L."/>
            <person name="Becker D."/>
            <person name="Lang D."/>
            <person name="Vosolsobe S."/>
            <person name="Rombauts S."/>
            <person name="Wilhelmsson P.K.I."/>
            <person name="Janitza P."/>
            <person name="Kern R."/>
            <person name="Heyl A."/>
            <person name="Rumpler F."/>
            <person name="Villalobos L.I.A.C."/>
            <person name="Clay J.M."/>
            <person name="Skokan R."/>
            <person name="Toyoda A."/>
            <person name="Suzuki Y."/>
            <person name="Kagoshima H."/>
            <person name="Schijlen E."/>
            <person name="Tajeshwar N."/>
            <person name="Catarino B."/>
            <person name="Hetherington A.J."/>
            <person name="Saltykova A."/>
            <person name="Bonnot C."/>
            <person name="Breuninger H."/>
            <person name="Symeonidi A."/>
            <person name="Radhakrishnan G.V."/>
            <person name="Van Nieuwerburgh F."/>
            <person name="Deforce D."/>
            <person name="Chang C."/>
            <person name="Karol K.G."/>
            <person name="Hedrich R."/>
            <person name="Ulvskov P."/>
            <person name="Glockner G."/>
            <person name="Delwiche C.F."/>
            <person name="Petrasek J."/>
            <person name="Van de Peer Y."/>
            <person name="Friml J."/>
            <person name="Beilby M."/>
            <person name="Dolan L."/>
            <person name="Kohara Y."/>
            <person name="Sugano S."/>
            <person name="Fujiyama A."/>
            <person name="Delaux P.-M."/>
            <person name="Quint M."/>
            <person name="TheiBen G."/>
            <person name="Hagemann M."/>
            <person name="Harholt J."/>
            <person name="Dunand C."/>
            <person name="Zachgo S."/>
            <person name="Langdale J."/>
            <person name="Maumus F."/>
            <person name="Straeten D.V.D."/>
            <person name="Gould S.B."/>
            <person name="Rensing S.A."/>
        </authorList>
    </citation>
    <scope>NUCLEOTIDE SEQUENCE [LARGE SCALE GENOMIC DNA]</scope>
    <source>
        <strain evidence="8 9">S276</strain>
    </source>
</reference>
<dbReference type="GO" id="GO:0015297">
    <property type="term" value="F:antiporter activity"/>
    <property type="evidence" value="ECO:0007669"/>
    <property type="project" value="EnsemblPlants"/>
</dbReference>
<accession>A0A388LWT6</accession>
<name>A0A388LWT6_CHABU</name>
<evidence type="ECO:0000256" key="2">
    <source>
        <dbReference type="ARBA" id="ARBA00022714"/>
    </source>
</evidence>
<dbReference type="Gene3D" id="3.40.30.10">
    <property type="entry name" value="Glutaredoxin"/>
    <property type="match status" value="1"/>
</dbReference>
<evidence type="ECO:0000256" key="5">
    <source>
        <dbReference type="ARBA" id="ARBA00023014"/>
    </source>
</evidence>
<evidence type="ECO:0000256" key="1">
    <source>
        <dbReference type="ARBA" id="ARBA00008983"/>
    </source>
</evidence>
<feature type="domain" description="Glutaredoxin" evidence="7">
    <location>
        <begin position="127"/>
        <end position="191"/>
    </location>
</feature>
<dbReference type="Proteomes" id="UP000265515">
    <property type="component" value="Unassembled WGS sequence"/>
</dbReference>
<dbReference type="GO" id="GO:0006812">
    <property type="term" value="P:monoatomic cation transport"/>
    <property type="evidence" value="ECO:0007669"/>
    <property type="project" value="EnsemblPlants"/>
</dbReference>
<organism evidence="8 9">
    <name type="scientific">Chara braunii</name>
    <name type="common">Braun's stonewort</name>
    <dbReference type="NCBI Taxonomy" id="69332"/>
    <lineage>
        <taxon>Eukaryota</taxon>
        <taxon>Viridiplantae</taxon>
        <taxon>Streptophyta</taxon>
        <taxon>Charophyceae</taxon>
        <taxon>Charales</taxon>
        <taxon>Characeae</taxon>
        <taxon>Chara</taxon>
    </lineage>
</organism>
<dbReference type="InterPro" id="IPR033658">
    <property type="entry name" value="GRX_PICOT-like"/>
</dbReference>
<evidence type="ECO:0000256" key="3">
    <source>
        <dbReference type="ARBA" id="ARBA00022723"/>
    </source>
</evidence>
<dbReference type="STRING" id="69332.A0A388LWT6"/>
<dbReference type="InterPro" id="IPR002109">
    <property type="entry name" value="Glutaredoxin"/>
</dbReference>
<dbReference type="SUPFAM" id="SSF52833">
    <property type="entry name" value="Thioredoxin-like"/>
    <property type="match status" value="1"/>
</dbReference>
<comment type="similarity">
    <text evidence="1">Belongs to the glutaredoxin family. CGFS subfamily.</text>
</comment>
<comment type="caution">
    <text evidence="8">The sequence shown here is derived from an EMBL/GenBank/DDBJ whole genome shotgun (WGS) entry which is preliminary data.</text>
</comment>
<dbReference type="NCBIfam" id="TIGR00365">
    <property type="entry name" value="Grx4 family monothiol glutaredoxin"/>
    <property type="match status" value="1"/>
</dbReference>